<organism evidence="1 2">
    <name type="scientific">Melipona quadrifasciata</name>
    <dbReference type="NCBI Taxonomy" id="166423"/>
    <lineage>
        <taxon>Eukaryota</taxon>
        <taxon>Metazoa</taxon>
        <taxon>Ecdysozoa</taxon>
        <taxon>Arthropoda</taxon>
        <taxon>Hexapoda</taxon>
        <taxon>Insecta</taxon>
        <taxon>Pterygota</taxon>
        <taxon>Neoptera</taxon>
        <taxon>Endopterygota</taxon>
        <taxon>Hymenoptera</taxon>
        <taxon>Apocrita</taxon>
        <taxon>Aculeata</taxon>
        <taxon>Apoidea</taxon>
        <taxon>Anthophila</taxon>
        <taxon>Apidae</taxon>
        <taxon>Melipona</taxon>
    </lineage>
</organism>
<dbReference type="Proteomes" id="UP000053105">
    <property type="component" value="Unassembled WGS sequence"/>
</dbReference>
<reference evidence="1 2" key="1">
    <citation type="submission" date="2015-07" db="EMBL/GenBank/DDBJ databases">
        <title>The genome of Melipona quadrifasciata.</title>
        <authorList>
            <person name="Pan H."/>
            <person name="Kapheim K."/>
        </authorList>
    </citation>
    <scope>NUCLEOTIDE SEQUENCE [LARGE SCALE GENOMIC DNA]</scope>
    <source>
        <strain evidence="1">0111107301</strain>
        <tissue evidence="1">Whole body</tissue>
    </source>
</reference>
<name>A0A0M9ABJ9_9HYME</name>
<gene>
    <name evidence="1" type="ORF">WN51_11399</name>
</gene>
<dbReference type="EMBL" id="KQ435710">
    <property type="protein sequence ID" value="KOX79789.1"/>
    <property type="molecule type" value="Genomic_DNA"/>
</dbReference>
<dbReference type="AlphaFoldDB" id="A0A0M9ABJ9"/>
<evidence type="ECO:0000313" key="2">
    <source>
        <dbReference type="Proteomes" id="UP000053105"/>
    </source>
</evidence>
<evidence type="ECO:0000313" key="1">
    <source>
        <dbReference type="EMBL" id="KOX79789.1"/>
    </source>
</evidence>
<keyword evidence="2" id="KW-1185">Reference proteome</keyword>
<sequence length="402" mass="45453">MPDLWGPRGIRIGKEGNNHSVGTSHISRLVERGKMSRKKKGRMVPTTYEVYVPPTPPFPPNATTTMTFDLLVVASSQQRLDLMIFSIGKYLTTTLPLETIAIPATMLRSVFSISCLSVAARFVIKAVPDAILSDRAIPYEVTTAEIPNILNVLAVLYVTSSLPWNQESARSPPISNIYASNITYRAAFNESRKGDTIPRFKIAGQETLLERVFNGEESLVRSIEIIALKYCNIVKKCREIIHPDSFQRARLMLKCPEAQKRIIENSPRHKTIERLNYLDSSRNVLLLVALRHVVQQCVHSGTFARQNRTPCPPYTEILTYSDPLDRTSTKGIEYVSRIRNTLSSRDERKNWKNCSVTQLEISQLEKPRVKMRKSAEEHRVSRLMGLGSSELNVNPVTSWNTV</sequence>
<accession>A0A0M9ABJ9</accession>
<protein>
    <submittedName>
        <fullName evidence="1">Uncharacterized protein</fullName>
    </submittedName>
</protein>
<proteinExistence type="predicted"/>